<evidence type="ECO:0000313" key="2">
    <source>
        <dbReference type="Proteomes" id="UP001516400"/>
    </source>
</evidence>
<keyword evidence="2" id="KW-1185">Reference proteome</keyword>
<comment type="caution">
    <text evidence="1">The sequence shown here is derived from an EMBL/GenBank/DDBJ whole genome shotgun (WGS) entry which is preliminary data.</text>
</comment>
<name>A0ABD2MY03_9CUCU</name>
<reference evidence="1 2" key="1">
    <citation type="journal article" date="2021" name="BMC Biol.">
        <title>Horizontally acquired antibacterial genes associated with adaptive radiation of ladybird beetles.</title>
        <authorList>
            <person name="Li H.S."/>
            <person name="Tang X.F."/>
            <person name="Huang Y.H."/>
            <person name="Xu Z.Y."/>
            <person name="Chen M.L."/>
            <person name="Du X.Y."/>
            <person name="Qiu B.Y."/>
            <person name="Chen P.T."/>
            <person name="Zhang W."/>
            <person name="Slipinski A."/>
            <person name="Escalona H.E."/>
            <person name="Waterhouse R.M."/>
            <person name="Zwick A."/>
            <person name="Pang H."/>
        </authorList>
    </citation>
    <scope>NUCLEOTIDE SEQUENCE [LARGE SCALE GENOMIC DNA]</scope>
    <source>
        <strain evidence="1">SYSU2018</strain>
    </source>
</reference>
<dbReference type="AlphaFoldDB" id="A0ABD2MY03"/>
<proteinExistence type="predicted"/>
<protein>
    <submittedName>
        <fullName evidence="1">Uncharacterized protein</fullName>
    </submittedName>
</protein>
<sequence>METAKRRQDNPNDYFSNDIVGHVKPPYNNSMMMLKSSMKSMTFIQPATKDELSKIIRRKSKTTTAINGMSTSLLKDIYSLFEDYVYCFVNQCLEEGVFP</sequence>
<gene>
    <name evidence="1" type="ORF">HHI36_021531</name>
</gene>
<dbReference type="Proteomes" id="UP001516400">
    <property type="component" value="Unassembled WGS sequence"/>
</dbReference>
<organism evidence="1 2">
    <name type="scientific">Cryptolaemus montrouzieri</name>
    <dbReference type="NCBI Taxonomy" id="559131"/>
    <lineage>
        <taxon>Eukaryota</taxon>
        <taxon>Metazoa</taxon>
        <taxon>Ecdysozoa</taxon>
        <taxon>Arthropoda</taxon>
        <taxon>Hexapoda</taxon>
        <taxon>Insecta</taxon>
        <taxon>Pterygota</taxon>
        <taxon>Neoptera</taxon>
        <taxon>Endopterygota</taxon>
        <taxon>Coleoptera</taxon>
        <taxon>Polyphaga</taxon>
        <taxon>Cucujiformia</taxon>
        <taxon>Coccinelloidea</taxon>
        <taxon>Coccinellidae</taxon>
        <taxon>Scymninae</taxon>
        <taxon>Scymnini</taxon>
        <taxon>Cryptolaemus</taxon>
    </lineage>
</organism>
<accession>A0ABD2MY03</accession>
<dbReference type="EMBL" id="JABFTP020000042">
    <property type="protein sequence ID" value="KAL3271031.1"/>
    <property type="molecule type" value="Genomic_DNA"/>
</dbReference>
<evidence type="ECO:0000313" key="1">
    <source>
        <dbReference type="EMBL" id="KAL3271031.1"/>
    </source>
</evidence>